<dbReference type="GO" id="GO:0016301">
    <property type="term" value="F:kinase activity"/>
    <property type="evidence" value="ECO:0007669"/>
    <property type="project" value="UniProtKB-KW"/>
</dbReference>
<accession>A0A6L2NG14</accession>
<gene>
    <name evidence="2" type="ORF">Tci_057131</name>
</gene>
<evidence type="ECO:0000313" key="2">
    <source>
        <dbReference type="EMBL" id="GEU85153.1"/>
    </source>
</evidence>
<dbReference type="AlphaFoldDB" id="A0A6L2NG14"/>
<dbReference type="PANTHER" id="PTHR38221">
    <property type="entry name" value="BNAA04G14260D PROTEIN"/>
    <property type="match status" value="1"/>
</dbReference>
<comment type="caution">
    <text evidence="2">The sequence shown here is derived from an EMBL/GenBank/DDBJ whole genome shotgun (WGS) entry which is preliminary data.</text>
</comment>
<reference evidence="2" key="1">
    <citation type="journal article" date="2019" name="Sci. Rep.">
        <title>Draft genome of Tanacetum cinerariifolium, the natural source of mosquito coil.</title>
        <authorList>
            <person name="Yamashiro T."/>
            <person name="Shiraishi A."/>
            <person name="Satake H."/>
            <person name="Nakayama K."/>
        </authorList>
    </citation>
    <scope>NUCLEOTIDE SEQUENCE</scope>
</reference>
<evidence type="ECO:0000256" key="1">
    <source>
        <dbReference type="SAM" id="MobiDB-lite"/>
    </source>
</evidence>
<dbReference type="PANTHER" id="PTHR38221:SF1">
    <property type="entry name" value="OVULE PROTEIN"/>
    <property type="match status" value="1"/>
</dbReference>
<feature type="compositionally biased region" description="Low complexity" evidence="1">
    <location>
        <begin position="34"/>
        <end position="49"/>
    </location>
</feature>
<keyword evidence="2" id="KW-0808">Transferase</keyword>
<dbReference type="EMBL" id="BKCJ010009047">
    <property type="protein sequence ID" value="GEU85153.1"/>
    <property type="molecule type" value="Genomic_DNA"/>
</dbReference>
<organism evidence="2">
    <name type="scientific">Tanacetum cinerariifolium</name>
    <name type="common">Dalmatian daisy</name>
    <name type="synonym">Chrysanthemum cinerariifolium</name>
    <dbReference type="NCBI Taxonomy" id="118510"/>
    <lineage>
        <taxon>Eukaryota</taxon>
        <taxon>Viridiplantae</taxon>
        <taxon>Streptophyta</taxon>
        <taxon>Embryophyta</taxon>
        <taxon>Tracheophyta</taxon>
        <taxon>Spermatophyta</taxon>
        <taxon>Magnoliopsida</taxon>
        <taxon>eudicotyledons</taxon>
        <taxon>Gunneridae</taxon>
        <taxon>Pentapetalae</taxon>
        <taxon>asterids</taxon>
        <taxon>campanulids</taxon>
        <taxon>Asterales</taxon>
        <taxon>Asteraceae</taxon>
        <taxon>Asteroideae</taxon>
        <taxon>Anthemideae</taxon>
        <taxon>Anthemidinae</taxon>
        <taxon>Tanacetum</taxon>
    </lineage>
</organism>
<feature type="region of interest" description="Disordered" evidence="1">
    <location>
        <begin position="34"/>
        <end position="80"/>
    </location>
</feature>
<feature type="compositionally biased region" description="Polar residues" evidence="1">
    <location>
        <begin position="51"/>
        <end position="80"/>
    </location>
</feature>
<proteinExistence type="predicted"/>
<name>A0A6L2NG14_TANCI</name>
<sequence length="211" mass="23828">MGTGDKFDPLIKPYCKPTPFQVLLLQSFPFITLESQQQQSSSSSSSEEQPTGITMVSLSDDYQTPPQEQHHSASQNSTQNVVDLNNDTEEIPDELDARHVLDEMPEKDTHQVFDEMSEREQNDVAVLDRGKRKLPVSLLDNKLTENNSEEGECSKDHVFRVTINRVLKMLVAEGTGKGDDGKGVDFFETAKKKGMIFPRPRWRSAETWKGL</sequence>
<protein>
    <submittedName>
        <fullName evidence="2">Protein kinase-like domain-containing protein</fullName>
    </submittedName>
</protein>
<keyword evidence="2" id="KW-0418">Kinase</keyword>